<sequence>AAGYKDFTLDANGRAHIDGAAITGFSARTSFDFLVSAPPVDSDETFDIRTADFAGTTNDPKLVITFEPAPTASGFFSLLS</sequence>
<dbReference type="EMBL" id="LAZR01031660">
    <property type="protein sequence ID" value="KKL53084.1"/>
    <property type="molecule type" value="Genomic_DNA"/>
</dbReference>
<feature type="non-terminal residue" evidence="1">
    <location>
        <position position="1"/>
    </location>
</feature>
<proteinExistence type="predicted"/>
<gene>
    <name evidence="1" type="ORF">LCGC14_2278940</name>
</gene>
<organism evidence="1">
    <name type="scientific">marine sediment metagenome</name>
    <dbReference type="NCBI Taxonomy" id="412755"/>
    <lineage>
        <taxon>unclassified sequences</taxon>
        <taxon>metagenomes</taxon>
        <taxon>ecological metagenomes</taxon>
    </lineage>
</organism>
<reference evidence="1" key="1">
    <citation type="journal article" date="2015" name="Nature">
        <title>Complex archaea that bridge the gap between prokaryotes and eukaryotes.</title>
        <authorList>
            <person name="Spang A."/>
            <person name="Saw J.H."/>
            <person name="Jorgensen S.L."/>
            <person name="Zaremba-Niedzwiedzka K."/>
            <person name="Martijn J."/>
            <person name="Lind A.E."/>
            <person name="van Eijk R."/>
            <person name="Schleper C."/>
            <person name="Guy L."/>
            <person name="Ettema T.J."/>
        </authorList>
    </citation>
    <scope>NUCLEOTIDE SEQUENCE</scope>
</reference>
<evidence type="ECO:0000313" key="1">
    <source>
        <dbReference type="EMBL" id="KKL53084.1"/>
    </source>
</evidence>
<name>A0A0F9CUZ8_9ZZZZ</name>
<comment type="caution">
    <text evidence="1">The sequence shown here is derived from an EMBL/GenBank/DDBJ whole genome shotgun (WGS) entry which is preliminary data.</text>
</comment>
<dbReference type="AlphaFoldDB" id="A0A0F9CUZ8"/>
<protein>
    <submittedName>
        <fullName evidence="1">Uncharacterized protein</fullName>
    </submittedName>
</protein>
<accession>A0A0F9CUZ8</accession>